<feature type="transmembrane region" description="Helical" evidence="6">
    <location>
        <begin position="162"/>
        <end position="181"/>
    </location>
</feature>
<evidence type="ECO:0000256" key="1">
    <source>
        <dbReference type="ARBA" id="ARBA00004141"/>
    </source>
</evidence>
<dbReference type="Pfam" id="PF05978">
    <property type="entry name" value="UNC-93"/>
    <property type="match status" value="1"/>
</dbReference>
<accession>A0A0D8JUA2</accession>
<sequence length="405" mass="44394">MTNIPQMTDEAHHPQTTDEGGGVSGEVTSPASWYMITYSNAWFQVVLISFICFCCPGQLRAYSSEMYNALTGLGGSGQVDETVVANANLVPIFSIIGPRACWFLGGWTYGLYSASLLNFNIRNNGGFVIAAGAILGVGASFLWVAQGAIMTSYVSESQKGRAIAVFWIIFNLGGMIGSLPFFDKIRTIAKTLFTFKIVCILPLFFCANVFYSYQQNNVNGTTFNIRTRSLNSALYWLAQMFGGLFMGEALDVRFLNRRQRAWGFQKWEDKRLAQGLKQDIDYAMDADIAVGPIFLYFFYGAYDALWQSFCYWLIGTMSNSAAITAVLVGAYKTFQAAGGAMAWRINALHKPPMTQLAMDWGLCIGALVLAIPTVWSVTLTSVGHEAGGETDMKKEVEGTGNIAGK</sequence>
<reference evidence="8" key="2">
    <citation type="journal article" date="2010" name="Genome Res.">
        <title>Population genomic sequencing of Coccidioides fungi reveals recent hybridization and transposon control.</title>
        <authorList>
            <person name="Neafsey D.E."/>
            <person name="Barker B.M."/>
            <person name="Sharpton T.J."/>
            <person name="Stajich J.E."/>
            <person name="Park D.J."/>
            <person name="Whiston E."/>
            <person name="Hung C.-Y."/>
            <person name="McMahan C."/>
            <person name="White J."/>
            <person name="Sykes S."/>
            <person name="Heiman D."/>
            <person name="Young S."/>
            <person name="Zeng Q."/>
            <person name="Abouelleil A."/>
            <person name="Aftuck L."/>
            <person name="Bessette D."/>
            <person name="Brown A."/>
            <person name="FitzGerald M."/>
            <person name="Lui A."/>
            <person name="Macdonald J.P."/>
            <person name="Priest M."/>
            <person name="Orbach M.J."/>
            <person name="Galgiani J.N."/>
            <person name="Kirkland T.N."/>
            <person name="Cole G.T."/>
            <person name="Birren B.W."/>
            <person name="Henn M.R."/>
            <person name="Taylor J.W."/>
            <person name="Rounsley S.D."/>
        </authorList>
    </citation>
    <scope>GENOME REANNOTATION</scope>
    <source>
        <strain evidence="8">RS</strain>
    </source>
</reference>
<dbReference type="GeneID" id="24163940"/>
<dbReference type="OMA" id="FCYWLMG"/>
<keyword evidence="8" id="KW-1185">Reference proteome</keyword>
<evidence type="ECO:0000313" key="8">
    <source>
        <dbReference type="Proteomes" id="UP000001261"/>
    </source>
</evidence>
<feature type="transmembrane region" description="Helical" evidence="6">
    <location>
        <begin position="280"/>
        <end position="299"/>
    </location>
</feature>
<evidence type="ECO:0000256" key="6">
    <source>
        <dbReference type="SAM" id="Phobius"/>
    </source>
</evidence>
<keyword evidence="3 6" id="KW-1133">Transmembrane helix</keyword>
<dbReference type="InterPro" id="IPR036259">
    <property type="entry name" value="MFS_trans_sf"/>
</dbReference>
<evidence type="ECO:0000313" key="7">
    <source>
        <dbReference type="EMBL" id="KJF60689.1"/>
    </source>
</evidence>
<feature type="transmembrane region" description="Helical" evidence="6">
    <location>
        <begin position="193"/>
        <end position="213"/>
    </location>
</feature>
<keyword evidence="4 6" id="KW-0472">Membrane</keyword>
<organism evidence="7 8">
    <name type="scientific">Coccidioides immitis (strain RS)</name>
    <name type="common">Valley fever fungus</name>
    <dbReference type="NCBI Taxonomy" id="246410"/>
    <lineage>
        <taxon>Eukaryota</taxon>
        <taxon>Fungi</taxon>
        <taxon>Dikarya</taxon>
        <taxon>Ascomycota</taxon>
        <taxon>Pezizomycotina</taxon>
        <taxon>Eurotiomycetes</taxon>
        <taxon>Eurotiomycetidae</taxon>
        <taxon>Onygenales</taxon>
        <taxon>Onygenaceae</taxon>
        <taxon>Coccidioides</taxon>
    </lineage>
</organism>
<evidence type="ECO:0000256" key="3">
    <source>
        <dbReference type="ARBA" id="ARBA00022989"/>
    </source>
</evidence>
<evidence type="ECO:0000256" key="4">
    <source>
        <dbReference type="ARBA" id="ARBA00023136"/>
    </source>
</evidence>
<dbReference type="Proteomes" id="UP000001261">
    <property type="component" value="Unassembled WGS sequence"/>
</dbReference>
<dbReference type="Gene3D" id="1.20.1250.20">
    <property type="entry name" value="MFS general substrate transporter like domains"/>
    <property type="match status" value="1"/>
</dbReference>
<evidence type="ECO:0000256" key="5">
    <source>
        <dbReference type="SAM" id="MobiDB-lite"/>
    </source>
</evidence>
<gene>
    <name evidence="7" type="ORF">CIMG_11937</name>
</gene>
<dbReference type="EMBL" id="GG704912">
    <property type="protein sequence ID" value="KJF60689.1"/>
    <property type="molecule type" value="Genomic_DNA"/>
</dbReference>
<comment type="subcellular location">
    <subcellularLocation>
        <location evidence="1">Membrane</location>
        <topology evidence="1">Multi-pass membrane protein</topology>
    </subcellularLocation>
</comment>
<protein>
    <submittedName>
        <fullName evidence="7">MFS transporter</fullName>
    </submittedName>
</protein>
<dbReference type="InterPro" id="IPR010291">
    <property type="entry name" value="Ion_channel_UNC-93"/>
</dbReference>
<dbReference type="VEuPathDB" id="FungiDB:CIMG_11937"/>
<proteinExistence type="predicted"/>
<feature type="transmembrane region" description="Helical" evidence="6">
    <location>
        <begin position="311"/>
        <end position="334"/>
    </location>
</feature>
<dbReference type="AlphaFoldDB" id="A0A0D8JUA2"/>
<dbReference type="PANTHER" id="PTHR23294:SF55">
    <property type="entry name" value="TRANSPORTER, PUTATIVE (AFU_ORTHOLOGUE AFUA_1G17480)-RELATED"/>
    <property type="match status" value="1"/>
</dbReference>
<feature type="transmembrane region" description="Helical" evidence="6">
    <location>
        <begin position="355"/>
        <end position="375"/>
    </location>
</feature>
<dbReference type="InterPro" id="IPR051617">
    <property type="entry name" value="UNC-93-like_regulator"/>
</dbReference>
<feature type="transmembrane region" description="Helical" evidence="6">
    <location>
        <begin position="127"/>
        <end position="150"/>
    </location>
</feature>
<dbReference type="GO" id="GO:0016020">
    <property type="term" value="C:membrane"/>
    <property type="evidence" value="ECO:0007669"/>
    <property type="project" value="UniProtKB-SubCell"/>
</dbReference>
<feature type="transmembrane region" description="Helical" evidence="6">
    <location>
        <begin position="233"/>
        <end position="250"/>
    </location>
</feature>
<keyword evidence="2 6" id="KW-0812">Transmembrane</keyword>
<dbReference type="RefSeq" id="XP_012214164.1">
    <property type="nucleotide sequence ID" value="XM_012358741.1"/>
</dbReference>
<dbReference type="KEGG" id="cim:CIMG_11937"/>
<dbReference type="PANTHER" id="PTHR23294">
    <property type="entry name" value="ET TRANSLATION PRODUCT-RELATED"/>
    <property type="match status" value="1"/>
</dbReference>
<feature type="transmembrane region" description="Helical" evidence="6">
    <location>
        <begin position="41"/>
        <end position="59"/>
    </location>
</feature>
<feature type="region of interest" description="Disordered" evidence="5">
    <location>
        <begin position="1"/>
        <end position="24"/>
    </location>
</feature>
<dbReference type="OrthoDB" id="196103at2759"/>
<evidence type="ECO:0000256" key="2">
    <source>
        <dbReference type="ARBA" id="ARBA00022692"/>
    </source>
</evidence>
<dbReference type="InParanoid" id="A0A0D8JUA2"/>
<reference evidence="8" key="1">
    <citation type="journal article" date="2009" name="Genome Res.">
        <title>Comparative genomic analyses of the human fungal pathogens Coccidioides and their relatives.</title>
        <authorList>
            <person name="Sharpton T.J."/>
            <person name="Stajich J.E."/>
            <person name="Rounsley S.D."/>
            <person name="Gardner M.J."/>
            <person name="Wortman J.R."/>
            <person name="Jordar V.S."/>
            <person name="Maiti R."/>
            <person name="Kodira C.D."/>
            <person name="Neafsey D.E."/>
            <person name="Zeng Q."/>
            <person name="Hung C.-Y."/>
            <person name="McMahan C."/>
            <person name="Muszewska A."/>
            <person name="Grynberg M."/>
            <person name="Mandel M.A."/>
            <person name="Kellner E.M."/>
            <person name="Barker B.M."/>
            <person name="Galgiani J.N."/>
            <person name="Orbach M.J."/>
            <person name="Kirkland T.N."/>
            <person name="Cole G.T."/>
            <person name="Henn M.R."/>
            <person name="Birren B.W."/>
            <person name="Taylor J.W."/>
        </authorList>
    </citation>
    <scope>NUCLEOTIDE SEQUENCE [LARGE SCALE GENOMIC DNA]</scope>
    <source>
        <strain evidence="8">RS</strain>
    </source>
</reference>
<name>A0A0D8JUA2_COCIM</name>